<protein>
    <recommendedName>
        <fullName evidence="4">DUF3137 domain-containing protein</fullName>
    </recommendedName>
</protein>
<evidence type="ECO:0000256" key="1">
    <source>
        <dbReference type="SAM" id="Phobius"/>
    </source>
</evidence>
<accession>A0A449B7L0</accession>
<sequence>MKIVKEYLDFETFKSKCDQTIYPLVLEKVQKAFSNEVVEKMKKIKTVFISSFVFGSILVIAFLFTAYNGAKNNQNITLYAAVGILLTAIIFFIIGIIYSVNYKSIKNRVSQYIATELYNADSIYEKAFANISPDIEYLKPDNKVFLDKLKECELPYLTKKDILVNKPDCPSEPTLVSYEKIGSWLIDNKFPVEYYFLHWQYEVHRKDRVETVNVFRGLIKIYTQALKEKQFSWSLSNEGVSGIKLFRKFQNTIQLEDEQFNRTFALRAFDRQDIFKTFTPYVQQLLVKRSYDNGYTHFAKFTLQTDPEQNSLTYDFNGKKGFMRIDTTITSDPSQVALGFYKDILLDVYSFYYLLCFSYIPLYLD</sequence>
<organism evidence="2 3">
    <name type="scientific">Mycoplasmopsis columboralis</name>
    <dbReference type="NCBI Taxonomy" id="171282"/>
    <lineage>
        <taxon>Bacteria</taxon>
        <taxon>Bacillati</taxon>
        <taxon>Mycoplasmatota</taxon>
        <taxon>Mycoplasmoidales</taxon>
        <taxon>Metamycoplasmataceae</taxon>
        <taxon>Mycoplasmopsis</taxon>
    </lineage>
</organism>
<name>A0A449B7L0_9BACT</name>
<feature type="transmembrane region" description="Helical" evidence="1">
    <location>
        <begin position="76"/>
        <end position="98"/>
    </location>
</feature>
<dbReference type="KEGG" id="mcou:NCTC10179_00772"/>
<reference evidence="2 3" key="1">
    <citation type="submission" date="2019-01" db="EMBL/GenBank/DDBJ databases">
        <authorList>
            <consortium name="Pathogen Informatics"/>
        </authorList>
    </citation>
    <scope>NUCLEOTIDE SEQUENCE [LARGE SCALE GENOMIC DNA]</scope>
    <source>
        <strain evidence="2 3">NCTC10179</strain>
    </source>
</reference>
<dbReference type="EMBL" id="LR215039">
    <property type="protein sequence ID" value="VEU76572.1"/>
    <property type="molecule type" value="Genomic_DNA"/>
</dbReference>
<dbReference type="Proteomes" id="UP000289497">
    <property type="component" value="Chromosome"/>
</dbReference>
<feature type="transmembrane region" description="Helical" evidence="1">
    <location>
        <begin position="47"/>
        <end position="70"/>
    </location>
</feature>
<proteinExistence type="predicted"/>
<evidence type="ECO:0000313" key="2">
    <source>
        <dbReference type="EMBL" id="VEU76572.1"/>
    </source>
</evidence>
<evidence type="ECO:0000313" key="3">
    <source>
        <dbReference type="Proteomes" id="UP000289497"/>
    </source>
</evidence>
<dbReference type="OrthoDB" id="401412at2"/>
<dbReference type="RefSeq" id="WP_036435407.1">
    <property type="nucleotide sequence ID" value="NZ_LR215039.1"/>
</dbReference>
<keyword evidence="1" id="KW-1133">Transmembrane helix</keyword>
<dbReference type="AlphaFoldDB" id="A0A449B7L0"/>
<evidence type="ECO:0008006" key="4">
    <source>
        <dbReference type="Google" id="ProtNLM"/>
    </source>
</evidence>
<feature type="transmembrane region" description="Helical" evidence="1">
    <location>
        <begin position="344"/>
        <end position="364"/>
    </location>
</feature>
<keyword evidence="1" id="KW-0472">Membrane</keyword>
<keyword evidence="1" id="KW-0812">Transmembrane</keyword>
<keyword evidence="3" id="KW-1185">Reference proteome</keyword>
<gene>
    <name evidence="2" type="ORF">NCTC10179_00772</name>
</gene>